<dbReference type="EC" id="7.2.2.21" evidence="9"/>
<dbReference type="NCBIfam" id="TIGR01525">
    <property type="entry name" value="ATPase-IB_hvy"/>
    <property type="match status" value="1"/>
</dbReference>
<comment type="catalytic activity">
    <reaction evidence="10">
        <text>Cd(2+)(in) + ATP + H2O = Cd(2+)(out) + ADP + phosphate + H(+)</text>
        <dbReference type="Rhea" id="RHEA:12132"/>
        <dbReference type="ChEBI" id="CHEBI:15377"/>
        <dbReference type="ChEBI" id="CHEBI:15378"/>
        <dbReference type="ChEBI" id="CHEBI:30616"/>
        <dbReference type="ChEBI" id="CHEBI:43474"/>
        <dbReference type="ChEBI" id="CHEBI:48775"/>
        <dbReference type="ChEBI" id="CHEBI:456216"/>
        <dbReference type="EC" id="7.2.2.21"/>
    </reaction>
</comment>
<dbReference type="EMBL" id="UHFN01000007">
    <property type="protein sequence ID" value="SUN62111.1"/>
    <property type="molecule type" value="Genomic_DNA"/>
</dbReference>
<evidence type="ECO:0000256" key="7">
    <source>
        <dbReference type="ARBA" id="ARBA00022989"/>
    </source>
</evidence>
<dbReference type="Pfam" id="PF00122">
    <property type="entry name" value="E1-E2_ATPase"/>
    <property type="match status" value="1"/>
</dbReference>
<feature type="transmembrane region" description="Helical" evidence="11">
    <location>
        <begin position="30"/>
        <end position="49"/>
    </location>
</feature>
<dbReference type="InterPro" id="IPR027256">
    <property type="entry name" value="P-typ_ATPase_IB"/>
</dbReference>
<keyword evidence="11" id="KW-1003">Cell membrane</keyword>
<reference evidence="13 14" key="1">
    <citation type="submission" date="2018-06" db="EMBL/GenBank/DDBJ databases">
        <authorList>
            <consortium name="Pathogen Informatics"/>
            <person name="Doyle S."/>
        </authorList>
    </citation>
    <scope>NUCLEOTIDE SEQUENCE [LARGE SCALE GENOMIC DNA]</scope>
    <source>
        <strain evidence="13 14">NCTC12224</strain>
    </source>
</reference>
<feature type="domain" description="P-type ATPase A" evidence="12">
    <location>
        <begin position="111"/>
        <end position="209"/>
    </location>
</feature>
<dbReference type="InterPro" id="IPR051014">
    <property type="entry name" value="Cation_Transport_ATPase_IB"/>
</dbReference>
<dbReference type="SFLD" id="SFLDF00027">
    <property type="entry name" value="p-type_atpase"/>
    <property type="match status" value="1"/>
</dbReference>
<dbReference type="SUPFAM" id="SSF56784">
    <property type="entry name" value="HAD-like"/>
    <property type="match status" value="1"/>
</dbReference>
<sequence>MRFRKFIITALIGIFALVMEFIFDQPHIAYLLVAIAGGCMALVMLVDMIKTLRRGQYGVDLLAIVAIVTTLLVGDYWASLMILIMLTGGESLEEYASRQAGRELRELLDNSPQEAHLKKGEDWVDVPVDDVAIGDIILVKPNEVIPIDGVVVQGETSVNESSLTGESLLVDKTLNDEVLSGSINGDNAIRIKASRLAKDSQYQVLVNLIKETEQKPARFVRLADRYAVPFTVAAFVIGGLAWYISGDVMRFAQVLVVASPCPLILAAPIAFVAGMSRSSRSGIVIKSATSFEMLEKAKLIAFDKTGTITNGQLMVANIVPNTGVSKEELLQIAASSEQESTHILARSLVDYAKQEGIDLLPLTSSKELTAMGVESQIDGHLIRAGKASLMTDLSSDLQAHETAIYVSKDDHYLGYISFKDTIRPESKKTIERLKNYGIQNVLMLTGDKKAVAEKVAKEVGITQVQAECLPQDKIKRLQDAPSDQHPTVMVGDGVNDAPALVAADVGIAMGAHGATTASENADVVILQDDLSKVADLVGISKDTLLVAKQSVWIGLGICFLLMLIASTGVIPALLGAILQEVIDTISILSALRARKDR</sequence>
<dbReference type="Gene3D" id="3.40.1110.10">
    <property type="entry name" value="Calcium-transporting ATPase, cytoplasmic domain N"/>
    <property type="match status" value="1"/>
</dbReference>
<dbReference type="Gene3D" id="2.70.150.10">
    <property type="entry name" value="Calcium-transporting ATPase, cytoplasmic transduction domain A"/>
    <property type="match status" value="1"/>
</dbReference>
<evidence type="ECO:0000259" key="12">
    <source>
        <dbReference type="Pfam" id="PF00122"/>
    </source>
</evidence>
<dbReference type="PANTHER" id="PTHR48085">
    <property type="entry name" value="CADMIUM/ZINC-TRANSPORTING ATPASE HMA2-RELATED"/>
    <property type="match status" value="1"/>
</dbReference>
<keyword evidence="5 11" id="KW-0479">Metal-binding</keyword>
<keyword evidence="4 11" id="KW-0812">Transmembrane</keyword>
<protein>
    <recommendedName>
        <fullName evidence="9">Cd(2+)-exporting ATPase</fullName>
        <ecNumber evidence="9">7.2.2.21</ecNumber>
    </recommendedName>
</protein>
<dbReference type="SUPFAM" id="SSF81653">
    <property type="entry name" value="Calcium ATPase, transduction domain A"/>
    <property type="match status" value="1"/>
</dbReference>
<dbReference type="InterPro" id="IPR023214">
    <property type="entry name" value="HAD_sf"/>
</dbReference>
<dbReference type="PROSITE" id="PS00154">
    <property type="entry name" value="ATPASE_E1_E2"/>
    <property type="match status" value="1"/>
</dbReference>
<dbReference type="NCBIfam" id="TIGR01494">
    <property type="entry name" value="ATPase_P-type"/>
    <property type="match status" value="1"/>
</dbReference>
<dbReference type="AlphaFoldDB" id="A0A380KAZ6"/>
<dbReference type="InterPro" id="IPR008250">
    <property type="entry name" value="ATPase_P-typ_transduc_dom_A_sf"/>
</dbReference>
<organism evidence="13 14">
    <name type="scientific">Streptococcus hyointestinalis</name>
    <dbReference type="NCBI Taxonomy" id="1337"/>
    <lineage>
        <taxon>Bacteria</taxon>
        <taxon>Bacillati</taxon>
        <taxon>Bacillota</taxon>
        <taxon>Bacilli</taxon>
        <taxon>Lactobacillales</taxon>
        <taxon>Streptococcaceae</taxon>
        <taxon>Streptococcus</taxon>
    </lineage>
</organism>
<dbReference type="InterPro" id="IPR044492">
    <property type="entry name" value="P_typ_ATPase_HD_dom"/>
</dbReference>
<feature type="transmembrane region" description="Helical" evidence="11">
    <location>
        <begin position="226"/>
        <end position="245"/>
    </location>
</feature>
<keyword evidence="7 11" id="KW-1133">Transmembrane helix</keyword>
<dbReference type="GO" id="GO:0008551">
    <property type="term" value="F:P-type cadmium transporter activity"/>
    <property type="evidence" value="ECO:0007669"/>
    <property type="project" value="UniProtKB-EC"/>
</dbReference>
<dbReference type="NCBIfam" id="TIGR01512">
    <property type="entry name" value="ATPase-IB2_Cd"/>
    <property type="match status" value="1"/>
</dbReference>
<dbReference type="Proteomes" id="UP000254924">
    <property type="component" value="Unassembled WGS sequence"/>
</dbReference>
<dbReference type="InterPro" id="IPR023298">
    <property type="entry name" value="ATPase_P-typ_TM_dom_sf"/>
</dbReference>
<evidence type="ECO:0000256" key="6">
    <source>
        <dbReference type="ARBA" id="ARBA00022967"/>
    </source>
</evidence>
<evidence type="ECO:0000256" key="8">
    <source>
        <dbReference type="ARBA" id="ARBA00023136"/>
    </source>
</evidence>
<evidence type="ECO:0000256" key="11">
    <source>
        <dbReference type="RuleBase" id="RU362081"/>
    </source>
</evidence>
<dbReference type="GO" id="GO:0046872">
    <property type="term" value="F:metal ion binding"/>
    <property type="evidence" value="ECO:0007669"/>
    <property type="project" value="UniProtKB-KW"/>
</dbReference>
<dbReference type="SFLD" id="SFLDS00003">
    <property type="entry name" value="Haloacid_Dehalogenase"/>
    <property type="match status" value="1"/>
</dbReference>
<dbReference type="SUPFAM" id="SSF81665">
    <property type="entry name" value="Calcium ATPase, transmembrane domain M"/>
    <property type="match status" value="1"/>
</dbReference>
<dbReference type="PRINTS" id="PR00120">
    <property type="entry name" value="HATPASE"/>
</dbReference>
<keyword evidence="11" id="KW-0067">ATP-binding</keyword>
<evidence type="ECO:0000256" key="5">
    <source>
        <dbReference type="ARBA" id="ARBA00022723"/>
    </source>
</evidence>
<feature type="transmembrane region" description="Helical" evidence="11">
    <location>
        <begin position="551"/>
        <end position="578"/>
    </location>
</feature>
<dbReference type="PRINTS" id="PR00119">
    <property type="entry name" value="CATATPASE"/>
</dbReference>
<keyword evidence="8 11" id="KW-0472">Membrane</keyword>
<dbReference type="InterPro" id="IPR023299">
    <property type="entry name" value="ATPase_P-typ_cyto_dom_N"/>
</dbReference>
<feature type="transmembrane region" description="Helical" evidence="11">
    <location>
        <begin position="6"/>
        <end position="23"/>
    </location>
</feature>
<dbReference type="GO" id="GO:0005524">
    <property type="term" value="F:ATP binding"/>
    <property type="evidence" value="ECO:0007669"/>
    <property type="project" value="UniProtKB-UniRule"/>
</dbReference>
<evidence type="ECO:0000256" key="9">
    <source>
        <dbReference type="ARBA" id="ARBA00039103"/>
    </source>
</evidence>
<dbReference type="CDD" id="cd07544">
    <property type="entry name" value="P-type_ATPase_HM"/>
    <property type="match status" value="1"/>
</dbReference>
<comment type="similarity">
    <text evidence="2 11">Belongs to the cation transport ATPase (P-type) (TC 3.A.3) family. Type IB subfamily.</text>
</comment>
<dbReference type="OrthoDB" id="9813266at2"/>
<evidence type="ECO:0000256" key="2">
    <source>
        <dbReference type="ARBA" id="ARBA00006024"/>
    </source>
</evidence>
<dbReference type="InterPro" id="IPR001757">
    <property type="entry name" value="P_typ_ATPase"/>
</dbReference>
<keyword evidence="14" id="KW-1185">Reference proteome</keyword>
<evidence type="ECO:0000256" key="4">
    <source>
        <dbReference type="ARBA" id="ARBA00022692"/>
    </source>
</evidence>
<evidence type="ECO:0000313" key="14">
    <source>
        <dbReference type="Proteomes" id="UP000254924"/>
    </source>
</evidence>
<evidence type="ECO:0000256" key="10">
    <source>
        <dbReference type="ARBA" id="ARBA00049338"/>
    </source>
</evidence>
<dbReference type="InterPro" id="IPR018303">
    <property type="entry name" value="ATPase_P-typ_P_site"/>
</dbReference>
<evidence type="ECO:0000313" key="13">
    <source>
        <dbReference type="EMBL" id="SUN62111.1"/>
    </source>
</evidence>
<dbReference type="InterPro" id="IPR059000">
    <property type="entry name" value="ATPase_P-type_domA"/>
</dbReference>
<evidence type="ECO:0000256" key="1">
    <source>
        <dbReference type="ARBA" id="ARBA00004141"/>
    </source>
</evidence>
<keyword evidence="13" id="KW-0378">Hydrolase</keyword>
<comment type="subcellular location">
    <subcellularLocation>
        <location evidence="11">Cell membrane</location>
    </subcellularLocation>
    <subcellularLocation>
        <location evidence="1">Membrane</location>
        <topology evidence="1">Multi-pass membrane protein</topology>
    </subcellularLocation>
</comment>
<gene>
    <name evidence="13" type="primary">cadA</name>
    <name evidence="13" type="ORF">NCTC12224_01711</name>
</gene>
<accession>A0A380KAZ6</accession>
<keyword evidence="3" id="KW-0104">Cadmium</keyword>
<dbReference type="SFLD" id="SFLDG00002">
    <property type="entry name" value="C1.7:_P-type_atpase_like"/>
    <property type="match status" value="1"/>
</dbReference>
<keyword evidence="6" id="KW-1278">Translocase</keyword>
<dbReference type="InterPro" id="IPR036412">
    <property type="entry name" value="HAD-like_sf"/>
</dbReference>
<keyword evidence="11" id="KW-0547">Nucleotide-binding</keyword>
<evidence type="ECO:0000256" key="3">
    <source>
        <dbReference type="ARBA" id="ARBA00022539"/>
    </source>
</evidence>
<dbReference type="GO" id="GO:0016887">
    <property type="term" value="F:ATP hydrolysis activity"/>
    <property type="evidence" value="ECO:0007669"/>
    <property type="project" value="InterPro"/>
</dbReference>
<feature type="transmembrane region" description="Helical" evidence="11">
    <location>
        <begin position="251"/>
        <end position="273"/>
    </location>
</feature>
<feature type="transmembrane region" description="Helical" evidence="11">
    <location>
        <begin position="61"/>
        <end position="86"/>
    </location>
</feature>
<name>A0A380KAZ6_9STRE</name>
<dbReference type="PANTHER" id="PTHR48085:SF5">
    <property type="entry name" value="CADMIUM_ZINC-TRANSPORTING ATPASE HMA4-RELATED"/>
    <property type="match status" value="1"/>
</dbReference>
<proteinExistence type="inferred from homology"/>
<dbReference type="Gene3D" id="3.40.50.1000">
    <property type="entry name" value="HAD superfamily/HAD-like"/>
    <property type="match status" value="1"/>
</dbReference>
<dbReference type="GO" id="GO:0005886">
    <property type="term" value="C:plasma membrane"/>
    <property type="evidence" value="ECO:0007669"/>
    <property type="project" value="UniProtKB-SubCell"/>
</dbReference>
<dbReference type="Pfam" id="PF00702">
    <property type="entry name" value="Hydrolase"/>
    <property type="match status" value="1"/>
</dbReference>